<accession>A0ABQ9ED76</accession>
<keyword evidence="6" id="KW-1185">Reference proteome</keyword>
<evidence type="ECO:0000256" key="1">
    <source>
        <dbReference type="ARBA" id="ARBA00005234"/>
    </source>
</evidence>
<comment type="caution">
    <text evidence="5">The sequence shown here is derived from an EMBL/GenBank/DDBJ whole genome shotgun (WGS) entry which is preliminary data.</text>
</comment>
<feature type="domain" description="Ubiquitin-like protease family profile" evidence="4">
    <location>
        <begin position="193"/>
        <end position="353"/>
    </location>
</feature>
<dbReference type="EMBL" id="JARBDR010000917">
    <property type="protein sequence ID" value="KAJ8302534.1"/>
    <property type="molecule type" value="Genomic_DNA"/>
</dbReference>
<dbReference type="PROSITE" id="PS50600">
    <property type="entry name" value="ULP_PROTEASE"/>
    <property type="match status" value="1"/>
</dbReference>
<evidence type="ECO:0000259" key="4">
    <source>
        <dbReference type="PROSITE" id="PS50600"/>
    </source>
</evidence>
<evidence type="ECO:0000256" key="3">
    <source>
        <dbReference type="ARBA" id="ARBA00022801"/>
    </source>
</evidence>
<evidence type="ECO:0000313" key="6">
    <source>
        <dbReference type="Proteomes" id="UP001217089"/>
    </source>
</evidence>
<dbReference type="InterPro" id="IPR038765">
    <property type="entry name" value="Papain-like_cys_pep_sf"/>
</dbReference>
<dbReference type="Pfam" id="PF02902">
    <property type="entry name" value="Peptidase_C48"/>
    <property type="match status" value="1"/>
</dbReference>
<dbReference type="InterPro" id="IPR003653">
    <property type="entry name" value="Peptidase_C48_C"/>
</dbReference>
<organism evidence="5 6">
    <name type="scientific">Tegillarca granosa</name>
    <name type="common">Malaysian cockle</name>
    <name type="synonym">Anadara granosa</name>
    <dbReference type="NCBI Taxonomy" id="220873"/>
    <lineage>
        <taxon>Eukaryota</taxon>
        <taxon>Metazoa</taxon>
        <taxon>Spiralia</taxon>
        <taxon>Lophotrochozoa</taxon>
        <taxon>Mollusca</taxon>
        <taxon>Bivalvia</taxon>
        <taxon>Autobranchia</taxon>
        <taxon>Pteriomorphia</taxon>
        <taxon>Arcoida</taxon>
        <taxon>Arcoidea</taxon>
        <taxon>Arcidae</taxon>
        <taxon>Tegillarca</taxon>
    </lineage>
</organism>
<dbReference type="SUPFAM" id="SSF54001">
    <property type="entry name" value="Cysteine proteinases"/>
    <property type="match status" value="1"/>
</dbReference>
<comment type="similarity">
    <text evidence="1">Belongs to the peptidase C48 family.</text>
</comment>
<evidence type="ECO:0000256" key="2">
    <source>
        <dbReference type="ARBA" id="ARBA00022670"/>
    </source>
</evidence>
<protein>
    <recommendedName>
        <fullName evidence="4">Ubiquitin-like protease family profile domain-containing protein</fullName>
    </recommendedName>
</protein>
<reference evidence="5 6" key="1">
    <citation type="submission" date="2022-12" db="EMBL/GenBank/DDBJ databases">
        <title>Chromosome-level genome of Tegillarca granosa.</title>
        <authorList>
            <person name="Kim J."/>
        </authorList>
    </citation>
    <scope>NUCLEOTIDE SEQUENCE [LARGE SCALE GENOMIC DNA]</scope>
    <source>
        <strain evidence="5">Teg-2019</strain>
        <tissue evidence="5">Adductor muscle</tissue>
    </source>
</reference>
<name>A0ABQ9ED76_TEGGR</name>
<gene>
    <name evidence="5" type="ORF">KUTeg_018930</name>
</gene>
<dbReference type="Proteomes" id="UP001217089">
    <property type="component" value="Unassembled WGS sequence"/>
</dbReference>
<evidence type="ECO:0000313" key="5">
    <source>
        <dbReference type="EMBL" id="KAJ8302534.1"/>
    </source>
</evidence>
<keyword evidence="2" id="KW-0645">Protease</keyword>
<proteinExistence type="inferred from homology"/>
<sequence length="503" mass="57319">MDASTGRHSSLQENNSASSFAELILMYLFGQDTITFPLRFGISSVKTARCGNCDFTLVTEHHNVVLNEETIKMMQKTANVKCCSCGDIGANCIQVVTNVGSTVMLSDNNGDIQQVLECLQVYRQIDYSYKTSKQIYQCQLSIADVEHTFQQDLLIPTTFQKNSFELNNSSFSITLTESTKEIIINFDASITANKIVLNKYDVFRYVNSYLSDKNIDVFFQTVSSYSYNTCIFMPAGWFASKLGATELNRIEANLHFFDADLVLVPVNTNCHWILVAIEPKLKNILYLDPLGNPVKQAIVNRLMDFLLFHHVVETMTIMKDEWKLLDLMESDLFERQVDGSSCGAMVCLYGKMLAQRSPILEKHVSASSVRLFILYEIVKEFCNEDGNNISLRTILFTKDIADIVRDIMTGRKNFDFNNRHSSFLKNPKKAYSENKLGFARNYIKEDEYYAICDHLERRFFKKTRTDKSIYATRTSITIFEEAVSLNLLLAEEAVYSLGMLSVS</sequence>
<dbReference type="Gene3D" id="3.40.395.10">
    <property type="entry name" value="Adenoviral Proteinase, Chain A"/>
    <property type="match status" value="1"/>
</dbReference>
<keyword evidence="3" id="KW-0378">Hydrolase</keyword>